<gene>
    <name evidence="2" type="ORF">DK847_00815</name>
</gene>
<dbReference type="EMBL" id="QKVK01000001">
    <property type="protein sequence ID" value="PZF78397.1"/>
    <property type="molecule type" value="Genomic_DNA"/>
</dbReference>
<accession>A0A2W2BRR7</accession>
<organism evidence="2 3">
    <name type="scientific">Aestuariivirga litoralis</name>
    <dbReference type="NCBI Taxonomy" id="2650924"/>
    <lineage>
        <taxon>Bacteria</taxon>
        <taxon>Pseudomonadati</taxon>
        <taxon>Pseudomonadota</taxon>
        <taxon>Alphaproteobacteria</taxon>
        <taxon>Hyphomicrobiales</taxon>
        <taxon>Aestuariivirgaceae</taxon>
        <taxon>Aestuariivirga</taxon>
    </lineage>
</organism>
<feature type="chain" id="PRO_5015932518" description="DUF922 domain-containing protein" evidence="1">
    <location>
        <begin position="23"/>
        <end position="196"/>
    </location>
</feature>
<evidence type="ECO:0000256" key="1">
    <source>
        <dbReference type="SAM" id="SignalP"/>
    </source>
</evidence>
<dbReference type="AlphaFoldDB" id="A0A2W2BRR7"/>
<keyword evidence="1" id="KW-0732">Signal</keyword>
<dbReference type="InterPro" id="IPR010321">
    <property type="entry name" value="DUF922"/>
</dbReference>
<reference evidence="3" key="1">
    <citation type="submission" date="2018-06" db="EMBL/GenBank/DDBJ databases">
        <title>Aestuariibacter litoralis strain KCTC 52945T.</title>
        <authorList>
            <person name="Li X."/>
            <person name="Salam N."/>
            <person name="Li J.-L."/>
            <person name="Chen Y.-M."/>
            <person name="Yang Z.-W."/>
            <person name="Zhang L.-Y."/>
            <person name="Han M.-X."/>
            <person name="Xiao M."/>
            <person name="Li W.-J."/>
        </authorList>
    </citation>
    <scope>NUCLEOTIDE SEQUENCE [LARGE SCALE GENOMIC DNA]</scope>
    <source>
        <strain evidence="3">KCTC 52945</strain>
    </source>
</reference>
<name>A0A2W2BRR7_9HYPH</name>
<proteinExistence type="predicted"/>
<feature type="signal peptide" evidence="1">
    <location>
        <begin position="1"/>
        <end position="22"/>
    </location>
</feature>
<dbReference type="Pfam" id="PF06037">
    <property type="entry name" value="DUF922"/>
    <property type="match status" value="1"/>
</dbReference>
<evidence type="ECO:0000313" key="2">
    <source>
        <dbReference type="EMBL" id="PZF78397.1"/>
    </source>
</evidence>
<dbReference type="Proteomes" id="UP000248795">
    <property type="component" value="Unassembled WGS sequence"/>
</dbReference>
<comment type="caution">
    <text evidence="2">The sequence shown here is derived from an EMBL/GenBank/DDBJ whole genome shotgun (WGS) entry which is preliminary data.</text>
</comment>
<keyword evidence="3" id="KW-1185">Reference proteome</keyword>
<evidence type="ECO:0000313" key="3">
    <source>
        <dbReference type="Proteomes" id="UP000248795"/>
    </source>
</evidence>
<protein>
    <recommendedName>
        <fullName evidence="4">DUF922 domain-containing protein</fullName>
    </recommendedName>
</protein>
<sequence>MVSPWPAALALSVLCFCGQAGAKVVSNTQISYYTADGTTPGAIFRALLKGGPRVGGAQAIASISTRAVQDGGLNESNGGCVIADYAIKLNFLIKRPRIANLGVLSAADRAKWNQLNGFIIAHENQHKQIWLTCAADLDRRIRATTAPSCKQLAGKGQAMWKKMLADCDRKQRSFDGVQARQLEALPFMKRARSGAD</sequence>
<evidence type="ECO:0008006" key="4">
    <source>
        <dbReference type="Google" id="ProtNLM"/>
    </source>
</evidence>
<dbReference type="RefSeq" id="WP_111195724.1">
    <property type="nucleotide sequence ID" value="NZ_QKVK01000001.1"/>
</dbReference>